<protein>
    <submittedName>
        <fullName evidence="1">Uncharacterized protein</fullName>
    </submittedName>
</protein>
<dbReference type="EMBL" id="AMCI01003039">
    <property type="protein sequence ID" value="EJX01232.1"/>
    <property type="molecule type" value="Genomic_DNA"/>
</dbReference>
<accession>J9G1Y6</accession>
<sequence length="54" mass="5937">MLFADNSLPLSLDKVSDNDYISFNNSCTFGSRSKSIKVGRKVCAPMISNCPLNH</sequence>
<proteinExistence type="predicted"/>
<organism evidence="1">
    <name type="scientific">gut metagenome</name>
    <dbReference type="NCBI Taxonomy" id="749906"/>
    <lineage>
        <taxon>unclassified sequences</taxon>
        <taxon>metagenomes</taxon>
        <taxon>organismal metagenomes</taxon>
    </lineage>
</organism>
<reference evidence="1" key="1">
    <citation type="journal article" date="2012" name="PLoS ONE">
        <title>Gene sets for utilization of primary and secondary nutrition supplies in the distal gut of endangered iberian lynx.</title>
        <authorList>
            <person name="Alcaide M."/>
            <person name="Messina E."/>
            <person name="Richter M."/>
            <person name="Bargiela R."/>
            <person name="Peplies J."/>
            <person name="Huws S.A."/>
            <person name="Newbold C.J."/>
            <person name="Golyshin P.N."/>
            <person name="Simon M.A."/>
            <person name="Lopez G."/>
            <person name="Yakimov M.M."/>
            <person name="Ferrer M."/>
        </authorList>
    </citation>
    <scope>NUCLEOTIDE SEQUENCE</scope>
</reference>
<evidence type="ECO:0000313" key="1">
    <source>
        <dbReference type="EMBL" id="EJX01232.1"/>
    </source>
</evidence>
<gene>
    <name evidence="1" type="ORF">EVA_10663</name>
</gene>
<name>J9G1Y6_9ZZZZ</name>
<comment type="caution">
    <text evidence="1">The sequence shown here is derived from an EMBL/GenBank/DDBJ whole genome shotgun (WGS) entry which is preliminary data.</text>
</comment>
<dbReference type="AlphaFoldDB" id="J9G1Y6"/>